<feature type="active site" evidence="12">
    <location>
        <position position="522"/>
    </location>
</feature>
<dbReference type="InterPro" id="IPR018221">
    <property type="entry name" value="Glyco_hydro_9_His_AS"/>
</dbReference>
<evidence type="ECO:0000256" key="1">
    <source>
        <dbReference type="ARBA" id="ARBA00000966"/>
    </source>
</evidence>
<dbReference type="SUPFAM" id="SSF56219">
    <property type="entry name" value="DNase I-like"/>
    <property type="match status" value="1"/>
</dbReference>
<dbReference type="Gene3D" id="3.60.10.10">
    <property type="entry name" value="Endonuclease/exonuclease/phosphatase"/>
    <property type="match status" value="1"/>
</dbReference>
<sequence>MKLGESLVLLSEGAVFSELFSNTRRPWLCLGDFNEILYHHEKIGGRAKDDYKIMAFREVMALCELDDLGFDGFKFTWTNGQANEANIQERLDRALANIHWALAGHDYGQALSKSLLFFEAQRSGYLPRNQRVQWRGNSGLNDGKISGVDLVGGYYDAGDNVKFGLPMAFTITMMSWSILEYGKQMGASGELGHAIDAVKWGTDYLIKAHPQPDLLYGEVGDGNTDHYCWQRPEDMTTSRAAYKIDPSHPGSDLAGETAAAMAAASIVFRRYNPSYSAELLEHAYQVALQRSVVIVWGWGMSRDKFVGDVVPTADKLFDFADKYRGKYDSSITIAQKYYRSVSGYADELLWAAAWLYKASNNAYYLNYLENNGDALGGTGWAMTEFGWDVKYAGVQTLVAKFLMAGKAGRHTPVFQKYQEKAEFFMCSCLGKGTRNAQKTPGGLIFRQRWNNMQFVTSASFLMTVYSDYLTSAGKSLRCASGNVSPAELLSFAKSQVDYILGDNPRATSYMVGYGNNYPRQVHHRASSIVSYKVDPSFVSCRGGYATWFSRKASDPNLLTGAIVGGPDAYDNFADQRDNYEQTEPATYNNAPLIGLLARLHAGHSGYNQLLPVQLPALKPIATNPKPATKPVVKPAPASSTSPIAITQKVTSTWVRNGKTYYRYSTTITNKSSKNLKNLKLYISKLYGPLWGLTKSGNSYFFPAWINSLAAGKSIEFVYIHSASPATVSVSSYNLV</sequence>
<comment type="subcellular location">
    <subcellularLocation>
        <location evidence="2">Secreted</location>
    </subcellularLocation>
</comment>
<evidence type="ECO:0000313" key="16">
    <source>
        <dbReference type="EMBL" id="KAK6137281.1"/>
    </source>
</evidence>
<feature type="domain" description="Carbohydrate binding" evidence="15">
    <location>
        <begin position="643"/>
        <end position="723"/>
    </location>
</feature>
<evidence type="ECO:0000256" key="5">
    <source>
        <dbReference type="ARBA" id="ARBA00022729"/>
    </source>
</evidence>
<keyword evidence="4" id="KW-0964">Secreted</keyword>
<accession>A0ABR0VSM4</accession>
<evidence type="ECO:0000256" key="9">
    <source>
        <dbReference type="ARBA" id="ARBA00023277"/>
    </source>
</evidence>
<name>A0ABR0VSM4_REHGL</name>
<dbReference type="Pfam" id="PF09478">
    <property type="entry name" value="CBM49"/>
    <property type="match status" value="1"/>
</dbReference>
<evidence type="ECO:0000256" key="2">
    <source>
        <dbReference type="ARBA" id="ARBA00004613"/>
    </source>
</evidence>
<keyword evidence="11 12" id="KW-0624">Polysaccharide degradation</keyword>
<dbReference type="InterPro" id="IPR001701">
    <property type="entry name" value="Glyco_hydro_9"/>
</dbReference>
<keyword evidence="10 12" id="KW-0326">Glycosidase</keyword>
<dbReference type="SMART" id="SM01063">
    <property type="entry name" value="CBM49"/>
    <property type="match status" value="1"/>
</dbReference>
<keyword evidence="17" id="KW-1185">Reference proteome</keyword>
<evidence type="ECO:0000256" key="6">
    <source>
        <dbReference type="ARBA" id="ARBA00022801"/>
    </source>
</evidence>
<dbReference type="PANTHER" id="PTHR22298">
    <property type="entry name" value="ENDO-1,4-BETA-GLUCANASE"/>
    <property type="match status" value="1"/>
</dbReference>
<dbReference type="EMBL" id="JABTTQ020000860">
    <property type="protein sequence ID" value="KAK6137281.1"/>
    <property type="molecule type" value="Genomic_DNA"/>
</dbReference>
<keyword evidence="7 14" id="KW-0136">Cellulose degradation</keyword>
<reference evidence="16 17" key="1">
    <citation type="journal article" date="2021" name="Comput. Struct. Biotechnol. J.">
        <title>De novo genome assembly of the potent medicinal plant Rehmannia glutinosa using nanopore technology.</title>
        <authorList>
            <person name="Ma L."/>
            <person name="Dong C."/>
            <person name="Song C."/>
            <person name="Wang X."/>
            <person name="Zheng X."/>
            <person name="Niu Y."/>
            <person name="Chen S."/>
            <person name="Feng W."/>
        </authorList>
    </citation>
    <scope>NUCLEOTIDE SEQUENCE [LARGE SCALE GENOMIC DNA]</scope>
    <source>
        <strain evidence="16">DH-2019</strain>
    </source>
</reference>
<dbReference type="Proteomes" id="UP001318860">
    <property type="component" value="Unassembled WGS sequence"/>
</dbReference>
<keyword evidence="5" id="KW-0732">Signal</keyword>
<feature type="active site" evidence="13">
    <location>
        <position position="574"/>
    </location>
</feature>
<dbReference type="SUPFAM" id="SSF48208">
    <property type="entry name" value="Six-hairpin glycosidases"/>
    <property type="match status" value="1"/>
</dbReference>
<gene>
    <name evidence="16" type="ORF">DH2020_028973</name>
</gene>
<evidence type="ECO:0000256" key="10">
    <source>
        <dbReference type="ARBA" id="ARBA00023295"/>
    </source>
</evidence>
<dbReference type="Gene3D" id="1.50.10.10">
    <property type="match status" value="2"/>
</dbReference>
<dbReference type="InterPro" id="IPR008928">
    <property type="entry name" value="6-hairpin_glycosidase_sf"/>
</dbReference>
<evidence type="ECO:0000256" key="13">
    <source>
        <dbReference type="PROSITE-ProRule" id="PRU10060"/>
    </source>
</evidence>
<evidence type="ECO:0000256" key="7">
    <source>
        <dbReference type="ARBA" id="ARBA00023001"/>
    </source>
</evidence>
<evidence type="ECO:0000256" key="4">
    <source>
        <dbReference type="ARBA" id="ARBA00022525"/>
    </source>
</evidence>
<dbReference type="PROSITE" id="PS00592">
    <property type="entry name" value="GH9_2"/>
    <property type="match status" value="1"/>
</dbReference>
<evidence type="ECO:0000256" key="12">
    <source>
        <dbReference type="PROSITE-ProRule" id="PRU10059"/>
    </source>
</evidence>
<comment type="catalytic activity">
    <reaction evidence="1 14">
        <text>Endohydrolysis of (1-&gt;4)-beta-D-glucosidic linkages in cellulose, lichenin and cereal beta-D-glucans.</text>
        <dbReference type="EC" id="3.2.1.4"/>
    </reaction>
</comment>
<dbReference type="InterPro" id="IPR019028">
    <property type="entry name" value="CBM_49"/>
</dbReference>
<keyword evidence="9 12" id="KW-0119">Carbohydrate metabolism</keyword>
<evidence type="ECO:0000313" key="17">
    <source>
        <dbReference type="Proteomes" id="UP001318860"/>
    </source>
</evidence>
<dbReference type="Pfam" id="PF00759">
    <property type="entry name" value="Glyco_hydro_9"/>
    <property type="match status" value="2"/>
</dbReference>
<evidence type="ECO:0000259" key="15">
    <source>
        <dbReference type="SMART" id="SM01063"/>
    </source>
</evidence>
<organism evidence="16 17">
    <name type="scientific">Rehmannia glutinosa</name>
    <name type="common">Chinese foxglove</name>
    <dbReference type="NCBI Taxonomy" id="99300"/>
    <lineage>
        <taxon>Eukaryota</taxon>
        <taxon>Viridiplantae</taxon>
        <taxon>Streptophyta</taxon>
        <taxon>Embryophyta</taxon>
        <taxon>Tracheophyta</taxon>
        <taxon>Spermatophyta</taxon>
        <taxon>Magnoliopsida</taxon>
        <taxon>eudicotyledons</taxon>
        <taxon>Gunneridae</taxon>
        <taxon>Pentapetalae</taxon>
        <taxon>asterids</taxon>
        <taxon>lamiids</taxon>
        <taxon>Lamiales</taxon>
        <taxon>Orobanchaceae</taxon>
        <taxon>Rehmannieae</taxon>
        <taxon>Rehmannia</taxon>
    </lineage>
</organism>
<dbReference type="InterPro" id="IPR036691">
    <property type="entry name" value="Endo/exonu/phosph_ase_sf"/>
</dbReference>
<dbReference type="InterPro" id="IPR033126">
    <property type="entry name" value="Glyco_hydro_9_Asp/Glu_AS"/>
</dbReference>
<keyword evidence="6 12" id="KW-0378">Hydrolase</keyword>
<proteinExistence type="inferred from homology"/>
<evidence type="ECO:0000256" key="3">
    <source>
        <dbReference type="ARBA" id="ARBA00007072"/>
    </source>
</evidence>
<keyword evidence="8" id="KW-0325">Glycoprotein</keyword>
<dbReference type="PROSITE" id="PS00698">
    <property type="entry name" value="GH9_3"/>
    <property type="match status" value="1"/>
</dbReference>
<protein>
    <recommendedName>
        <fullName evidence="14">Endoglucanase</fullName>
        <ecNumber evidence="14">3.2.1.4</ecNumber>
    </recommendedName>
</protein>
<evidence type="ECO:0000256" key="11">
    <source>
        <dbReference type="ARBA" id="ARBA00023326"/>
    </source>
</evidence>
<feature type="active site" evidence="13">
    <location>
        <position position="583"/>
    </location>
</feature>
<evidence type="ECO:0000256" key="8">
    <source>
        <dbReference type="ARBA" id="ARBA00023180"/>
    </source>
</evidence>
<dbReference type="EC" id="3.2.1.4" evidence="14"/>
<comment type="similarity">
    <text evidence="3 12 14">Belongs to the glycosyl hydrolase 9 (cellulase E) family.</text>
</comment>
<comment type="caution">
    <text evidence="16">The sequence shown here is derived from an EMBL/GenBank/DDBJ whole genome shotgun (WGS) entry which is preliminary data.</text>
</comment>
<dbReference type="InterPro" id="IPR012341">
    <property type="entry name" value="6hp_glycosidase-like_sf"/>
</dbReference>
<evidence type="ECO:0000256" key="14">
    <source>
        <dbReference type="RuleBase" id="RU361166"/>
    </source>
</evidence>